<evidence type="ECO:0000313" key="11">
    <source>
        <dbReference type="EMBL" id="GBE90012.1"/>
    </source>
</evidence>
<dbReference type="OrthoDB" id="437at2759"/>
<proteinExistence type="inferred from homology"/>
<dbReference type="InterPro" id="IPR006808">
    <property type="entry name" value="ATP_synth_F0_gsu_mt"/>
</dbReference>
<evidence type="ECO:0000256" key="5">
    <source>
        <dbReference type="ARBA" id="ARBA00022781"/>
    </source>
</evidence>
<keyword evidence="4" id="KW-0138">CF(0)</keyword>
<dbReference type="FunCoup" id="A0A401H6G6">
    <property type="interactions" value="1"/>
</dbReference>
<evidence type="ECO:0000256" key="1">
    <source>
        <dbReference type="ARBA" id="ARBA00004325"/>
    </source>
</evidence>
<keyword evidence="9" id="KW-0066">ATP synthesis</keyword>
<dbReference type="RefSeq" id="XP_027620925.1">
    <property type="nucleotide sequence ID" value="XM_027765124.1"/>
</dbReference>
<name>A0A401H6G6_9APHY</name>
<organism evidence="11 12">
    <name type="scientific">Sparassis crispa</name>
    <dbReference type="NCBI Taxonomy" id="139825"/>
    <lineage>
        <taxon>Eukaryota</taxon>
        <taxon>Fungi</taxon>
        <taxon>Dikarya</taxon>
        <taxon>Basidiomycota</taxon>
        <taxon>Agaricomycotina</taxon>
        <taxon>Agaricomycetes</taxon>
        <taxon>Polyporales</taxon>
        <taxon>Sparassidaceae</taxon>
        <taxon>Sparassis</taxon>
    </lineage>
</organism>
<keyword evidence="6" id="KW-0406">Ion transport</keyword>
<keyword evidence="8" id="KW-0472">Membrane</keyword>
<dbReference type="STRING" id="139825.A0A401H6G6"/>
<keyword evidence="7" id="KW-0496">Mitochondrion</keyword>
<evidence type="ECO:0000256" key="8">
    <source>
        <dbReference type="ARBA" id="ARBA00023136"/>
    </source>
</evidence>
<evidence type="ECO:0000256" key="4">
    <source>
        <dbReference type="ARBA" id="ARBA00022547"/>
    </source>
</evidence>
<dbReference type="Proteomes" id="UP000287166">
    <property type="component" value="Unassembled WGS sequence"/>
</dbReference>
<comment type="subcellular location">
    <subcellularLocation>
        <location evidence="1">Mitochondrion membrane</location>
    </subcellularLocation>
</comment>
<protein>
    <submittedName>
        <fullName evidence="11">ATP synthase subunit g, mitochondrial</fullName>
    </submittedName>
</protein>
<comment type="similarity">
    <text evidence="2">Belongs to the ATPase g subunit family.</text>
</comment>
<gene>
    <name evidence="11" type="ORF">SCP_1800340</name>
</gene>
<dbReference type="GO" id="GO:0031966">
    <property type="term" value="C:mitochondrial membrane"/>
    <property type="evidence" value="ECO:0007669"/>
    <property type="project" value="UniProtKB-SubCell"/>
</dbReference>
<dbReference type="GeneID" id="38786929"/>
<feature type="region of interest" description="Disordered" evidence="10">
    <location>
        <begin position="1"/>
        <end position="49"/>
    </location>
</feature>
<keyword evidence="5" id="KW-0375">Hydrogen ion transport</keyword>
<evidence type="ECO:0000313" key="12">
    <source>
        <dbReference type="Proteomes" id="UP000287166"/>
    </source>
</evidence>
<evidence type="ECO:0000256" key="7">
    <source>
        <dbReference type="ARBA" id="ARBA00023128"/>
    </source>
</evidence>
<keyword evidence="12" id="KW-1185">Reference proteome</keyword>
<evidence type="ECO:0000256" key="6">
    <source>
        <dbReference type="ARBA" id="ARBA00023065"/>
    </source>
</evidence>
<dbReference type="EMBL" id="BFAD01000018">
    <property type="protein sequence ID" value="GBE90012.1"/>
    <property type="molecule type" value="Genomic_DNA"/>
</dbReference>
<dbReference type="GO" id="GO:0015078">
    <property type="term" value="F:proton transmembrane transporter activity"/>
    <property type="evidence" value="ECO:0007669"/>
    <property type="project" value="InterPro"/>
</dbReference>
<dbReference type="GO" id="GO:0045259">
    <property type="term" value="C:proton-transporting ATP synthase complex"/>
    <property type="evidence" value="ECO:0007669"/>
    <property type="project" value="UniProtKB-KW"/>
</dbReference>
<dbReference type="InParanoid" id="A0A401H6G6"/>
<sequence>MVRPPSVAFRLSQARPRVPTHPRLHRSHQARYTSSGPSGADAQKKAQEALSSVQKQLGQAFEAGKKYLGPLGEKFGNLLGGYREPLFYNLAVAREVLKQVYVAERLQPPTSLSTLTSAYATLWSRAINPSYWRQLARSGDWAKVGVYALEAYSIFKIGEIVGRRSLVGYNVQ</sequence>
<keyword evidence="3" id="KW-0813">Transport</keyword>
<dbReference type="AlphaFoldDB" id="A0A401H6G6"/>
<accession>A0A401H6G6</accession>
<evidence type="ECO:0000256" key="2">
    <source>
        <dbReference type="ARBA" id="ARBA00005699"/>
    </source>
</evidence>
<dbReference type="GO" id="GO:0015986">
    <property type="term" value="P:proton motive force-driven ATP synthesis"/>
    <property type="evidence" value="ECO:0007669"/>
    <property type="project" value="InterPro"/>
</dbReference>
<dbReference type="Pfam" id="PF04718">
    <property type="entry name" value="ATP-synt_G"/>
    <property type="match status" value="1"/>
</dbReference>
<feature type="compositionally biased region" description="Basic residues" evidence="10">
    <location>
        <begin position="18"/>
        <end position="29"/>
    </location>
</feature>
<reference evidence="11 12" key="1">
    <citation type="journal article" date="2018" name="Sci. Rep.">
        <title>Genome sequence of the cauliflower mushroom Sparassis crispa (Hanabiratake) and its association with beneficial usage.</title>
        <authorList>
            <person name="Kiyama R."/>
            <person name="Furutani Y."/>
            <person name="Kawaguchi K."/>
            <person name="Nakanishi T."/>
        </authorList>
    </citation>
    <scope>NUCLEOTIDE SEQUENCE [LARGE SCALE GENOMIC DNA]</scope>
</reference>
<evidence type="ECO:0000256" key="3">
    <source>
        <dbReference type="ARBA" id="ARBA00022448"/>
    </source>
</evidence>
<evidence type="ECO:0000256" key="9">
    <source>
        <dbReference type="ARBA" id="ARBA00023310"/>
    </source>
</evidence>
<evidence type="ECO:0000256" key="10">
    <source>
        <dbReference type="SAM" id="MobiDB-lite"/>
    </source>
</evidence>
<comment type="caution">
    <text evidence="11">The sequence shown here is derived from an EMBL/GenBank/DDBJ whole genome shotgun (WGS) entry which is preliminary data.</text>
</comment>